<protein>
    <submittedName>
        <fullName evidence="1">Uncharacterized protein</fullName>
    </submittedName>
</protein>
<dbReference type="RefSeq" id="WP_242775235.1">
    <property type="nucleotide sequence ID" value="NZ_JALDAY010000015.1"/>
</dbReference>
<dbReference type="Proteomes" id="UP001165269">
    <property type="component" value="Unassembled WGS sequence"/>
</dbReference>
<name>A0ABS9YJQ2_9ACTN</name>
<keyword evidence="2" id="KW-1185">Reference proteome</keyword>
<evidence type="ECO:0000313" key="1">
    <source>
        <dbReference type="EMBL" id="MCI3277482.1"/>
    </source>
</evidence>
<gene>
    <name evidence="1" type="ORF">MQP27_41080</name>
</gene>
<organism evidence="1 2">
    <name type="scientific">Streptomyces cylindrosporus</name>
    <dbReference type="NCBI Taxonomy" id="2927583"/>
    <lineage>
        <taxon>Bacteria</taxon>
        <taxon>Bacillati</taxon>
        <taxon>Actinomycetota</taxon>
        <taxon>Actinomycetes</taxon>
        <taxon>Kitasatosporales</taxon>
        <taxon>Streptomycetaceae</taxon>
        <taxon>Streptomyces</taxon>
    </lineage>
</organism>
<proteinExistence type="predicted"/>
<accession>A0ABS9YJQ2</accession>
<comment type="caution">
    <text evidence="1">The sequence shown here is derived from an EMBL/GenBank/DDBJ whole genome shotgun (WGS) entry which is preliminary data.</text>
</comment>
<evidence type="ECO:0000313" key="2">
    <source>
        <dbReference type="Proteomes" id="UP001165269"/>
    </source>
</evidence>
<sequence length="204" mass="22462">MIRNTTHDAQNPGDSMLFLAASMGPGGVAQAVDEQERAGQAQLVNSTQLPTDLRGGSREDFEAVGFQFGEPTPGDHLFMEATLPDGWTRQASDHPMGSYIVDEHGRQRVSIFYKAAYYDRSAHMTLTSHFSYVYGCVQRGQPVVPDDNWATREALTAAAKSCAKQAQDDIDTWTELSNPGYVAEYTAMRDKFIALEAEYGPVTK</sequence>
<dbReference type="EMBL" id="JALDAY010000015">
    <property type="protein sequence ID" value="MCI3277482.1"/>
    <property type="molecule type" value="Genomic_DNA"/>
</dbReference>
<reference evidence="1" key="1">
    <citation type="submission" date="2022-03" db="EMBL/GenBank/DDBJ databases">
        <title>Streptomyces 7R015 and 7R016 isolated from Barleria lupulina in Thailand.</title>
        <authorList>
            <person name="Kanchanasin P."/>
            <person name="Phongsopitanun W."/>
            <person name="Tanasupawat S."/>
        </authorList>
    </citation>
    <scope>NUCLEOTIDE SEQUENCE</scope>
    <source>
        <strain evidence="1">7R015</strain>
    </source>
</reference>